<organism evidence="2 3">
    <name type="scientific">Pseudomonas moraviensis</name>
    <dbReference type="NCBI Taxonomy" id="321662"/>
    <lineage>
        <taxon>Bacteria</taxon>
        <taxon>Pseudomonadati</taxon>
        <taxon>Pseudomonadota</taxon>
        <taxon>Gammaproteobacteria</taxon>
        <taxon>Pseudomonadales</taxon>
        <taxon>Pseudomonadaceae</taxon>
        <taxon>Pseudomonas</taxon>
    </lineage>
</organism>
<keyword evidence="1" id="KW-1133">Transmembrane helix</keyword>
<feature type="transmembrane region" description="Helical" evidence="1">
    <location>
        <begin position="7"/>
        <end position="31"/>
    </location>
</feature>
<reference evidence="2 3" key="1">
    <citation type="submission" date="2020-07" db="EMBL/GenBank/DDBJ databases">
        <title>Exploring microbial biodiversity for novel pathways involved in the catabolism of aromatic compounds derived from lignin.</title>
        <authorList>
            <person name="Elkins J."/>
        </authorList>
    </citation>
    <scope>NUCLEOTIDE SEQUENCE [LARGE SCALE GENOMIC DNA]</scope>
    <source>
        <strain evidence="2 3">VanB</strain>
    </source>
</reference>
<dbReference type="EMBL" id="JACCAT010000001">
    <property type="protein sequence ID" value="NYH11501.1"/>
    <property type="molecule type" value="Genomic_DNA"/>
</dbReference>
<gene>
    <name evidence="2" type="ORF">GGI52_004544</name>
</gene>
<evidence type="ECO:0000313" key="2">
    <source>
        <dbReference type="EMBL" id="NYH11501.1"/>
    </source>
</evidence>
<name>A0A7Y9VZM2_9PSED</name>
<dbReference type="AlphaFoldDB" id="A0A7Y9VZM2"/>
<keyword evidence="1" id="KW-0472">Membrane</keyword>
<dbReference type="RefSeq" id="WP_179694680.1">
    <property type="nucleotide sequence ID" value="NZ_JACCAT010000001.1"/>
</dbReference>
<keyword evidence="1" id="KW-0812">Transmembrane</keyword>
<evidence type="ECO:0000256" key="1">
    <source>
        <dbReference type="SAM" id="Phobius"/>
    </source>
</evidence>
<proteinExistence type="predicted"/>
<protein>
    <submittedName>
        <fullName evidence="2">Uncharacterized protein</fullName>
    </submittedName>
</protein>
<evidence type="ECO:0000313" key="3">
    <source>
        <dbReference type="Proteomes" id="UP000553035"/>
    </source>
</evidence>
<dbReference type="Proteomes" id="UP000553035">
    <property type="component" value="Unassembled WGS sequence"/>
</dbReference>
<accession>A0A7Y9VZM2</accession>
<feature type="transmembrane region" description="Helical" evidence="1">
    <location>
        <begin position="103"/>
        <end position="120"/>
    </location>
</feature>
<sequence>MEITQSAFAWAFGALILLGIINCAMIFYAVYTKLDALENHFDEWLYLSTDWRSSGGSFHWRTLRMAEVSRLITSKSIQRQEPLLIDAVERLPRGLRFWATRPFHVGYFVCGGTTVLWHYGKYRGFL</sequence>
<comment type="caution">
    <text evidence="2">The sequence shown here is derived from an EMBL/GenBank/DDBJ whole genome shotgun (WGS) entry which is preliminary data.</text>
</comment>